<accession>A0ABD2NJT3</accession>
<keyword evidence="2" id="KW-1185">Reference proteome</keyword>
<name>A0ABD2NJT3_9CUCU</name>
<proteinExistence type="predicted"/>
<dbReference type="EMBL" id="JABFTP020000124">
    <property type="protein sequence ID" value="KAL3278962.1"/>
    <property type="molecule type" value="Genomic_DNA"/>
</dbReference>
<organism evidence="1 2">
    <name type="scientific">Cryptolaemus montrouzieri</name>
    <dbReference type="NCBI Taxonomy" id="559131"/>
    <lineage>
        <taxon>Eukaryota</taxon>
        <taxon>Metazoa</taxon>
        <taxon>Ecdysozoa</taxon>
        <taxon>Arthropoda</taxon>
        <taxon>Hexapoda</taxon>
        <taxon>Insecta</taxon>
        <taxon>Pterygota</taxon>
        <taxon>Neoptera</taxon>
        <taxon>Endopterygota</taxon>
        <taxon>Coleoptera</taxon>
        <taxon>Polyphaga</taxon>
        <taxon>Cucujiformia</taxon>
        <taxon>Coccinelloidea</taxon>
        <taxon>Coccinellidae</taxon>
        <taxon>Scymninae</taxon>
        <taxon>Scymnini</taxon>
        <taxon>Cryptolaemus</taxon>
    </lineage>
</organism>
<reference evidence="1 2" key="1">
    <citation type="journal article" date="2021" name="BMC Biol.">
        <title>Horizontally acquired antibacterial genes associated with adaptive radiation of ladybird beetles.</title>
        <authorList>
            <person name="Li H.S."/>
            <person name="Tang X.F."/>
            <person name="Huang Y.H."/>
            <person name="Xu Z.Y."/>
            <person name="Chen M.L."/>
            <person name="Du X.Y."/>
            <person name="Qiu B.Y."/>
            <person name="Chen P.T."/>
            <person name="Zhang W."/>
            <person name="Slipinski A."/>
            <person name="Escalona H.E."/>
            <person name="Waterhouse R.M."/>
            <person name="Zwick A."/>
            <person name="Pang H."/>
        </authorList>
    </citation>
    <scope>NUCLEOTIDE SEQUENCE [LARGE SCALE GENOMIC DNA]</scope>
    <source>
        <strain evidence="1">SYSU2018</strain>
    </source>
</reference>
<dbReference type="Proteomes" id="UP001516400">
    <property type="component" value="Unassembled WGS sequence"/>
</dbReference>
<dbReference type="AlphaFoldDB" id="A0ABD2NJT3"/>
<evidence type="ECO:0000313" key="2">
    <source>
        <dbReference type="Proteomes" id="UP001516400"/>
    </source>
</evidence>
<protein>
    <submittedName>
        <fullName evidence="1">Uncharacterized protein</fullName>
    </submittedName>
</protein>
<evidence type="ECO:0000313" key="1">
    <source>
        <dbReference type="EMBL" id="KAL3278962.1"/>
    </source>
</evidence>
<gene>
    <name evidence="1" type="ORF">HHI36_016480</name>
</gene>
<comment type="caution">
    <text evidence="1">The sequence shown here is derived from an EMBL/GenBank/DDBJ whole genome shotgun (WGS) entry which is preliminary data.</text>
</comment>
<sequence length="100" mass="11394">MNLNAAVNVFSNERCKLDLVLGDYLFTLYGLMRNPVFFVLPSVYRVDGQGLVLSRKKLPEERDSLARLNAGQPGATTLYAVVSKRRMRYDKRKLLVVSKE</sequence>